<dbReference type="PANTHER" id="PTHR33710:SF85">
    <property type="entry name" value="ENDONUCLEASE_EXONUCLEASE_PHOSPHATASE DOMAIN-CONTAINING PROTEIN"/>
    <property type="match status" value="1"/>
</dbReference>
<evidence type="ECO:0000313" key="2">
    <source>
        <dbReference type="EnsemblPlants" id="Solyc01g086953.1.1"/>
    </source>
</evidence>
<evidence type="ECO:0000313" key="3">
    <source>
        <dbReference type="Proteomes" id="UP000004994"/>
    </source>
</evidence>
<dbReference type="Gramene" id="Solyc01g086953.1.1">
    <property type="protein sequence ID" value="Solyc01g086953.1.1"/>
    <property type="gene ID" value="Solyc01g086953.1"/>
</dbReference>
<reference evidence="2" key="1">
    <citation type="journal article" date="2012" name="Nature">
        <title>The tomato genome sequence provides insights into fleshy fruit evolution.</title>
        <authorList>
            <consortium name="Tomato Genome Consortium"/>
        </authorList>
    </citation>
    <scope>NUCLEOTIDE SEQUENCE [LARGE SCALE GENOMIC DNA]</scope>
    <source>
        <strain evidence="2">cv. Heinz 1706</strain>
    </source>
</reference>
<accession>A0A3Q7EJ48</accession>
<name>A0A3Q7EJ48_SOLLC</name>
<dbReference type="InParanoid" id="A0A3Q7EJ48"/>
<proteinExistence type="predicted"/>
<dbReference type="Pfam" id="PF13966">
    <property type="entry name" value="zf-RVT"/>
    <property type="match status" value="1"/>
</dbReference>
<reference evidence="2" key="2">
    <citation type="submission" date="2019-01" db="UniProtKB">
        <authorList>
            <consortium name="EnsemblPlants"/>
        </authorList>
    </citation>
    <scope>IDENTIFICATION</scope>
    <source>
        <strain evidence="2">cv. Heinz 1706</strain>
    </source>
</reference>
<dbReference type="EnsemblPlants" id="Solyc01g086953.1.1">
    <property type="protein sequence ID" value="Solyc01g086953.1.1"/>
    <property type="gene ID" value="Solyc01g086953.1"/>
</dbReference>
<protein>
    <recommendedName>
        <fullName evidence="1">Reverse transcriptase zinc-binding domain-containing protein</fullName>
    </recommendedName>
</protein>
<dbReference type="InterPro" id="IPR026960">
    <property type="entry name" value="RVT-Znf"/>
</dbReference>
<sequence length="418" mass="48135">MRGTMLILLRVEFGYYGILNCVVIGTVGGSKGVGYYSSRSRIVHGLYAILRAEDRPQGSQVQDIEVTDFNEFLRDTSMHELKTVGGTWSNGHTCSRIGRALVNADWMIRMPTMEDAILRSGMVLDEVSHKKYKAFRFFNCIAEHERFLPLVKQAWQGEDIGSMKEVWRKLKRVIRVIKVLNNTEFRGVIDKILSIRTQLQQIPHDMIDHRQEAIEKEAIPFYWELLGQNATRLPSVDKKIMKEGGKLNREQQLKLAAPVTTKEAFDLVANVEKSSSTSFLGDTEDPEGCKTFTRGRVTEEDKRNMTHYNISKIYRQMRGTKEKVEWRSLVWTNFGAPKWLFVMYLAVNGRSEKKDRSAKWGVLQVLTCPLCQLVDEDHHQIFFQCAYAAEVWKGTLQRQGITRSSMSWINEIQWAVNA</sequence>
<dbReference type="Proteomes" id="UP000004994">
    <property type="component" value="Chromosome 1"/>
</dbReference>
<organism evidence="2">
    <name type="scientific">Solanum lycopersicum</name>
    <name type="common">Tomato</name>
    <name type="synonym">Lycopersicon esculentum</name>
    <dbReference type="NCBI Taxonomy" id="4081"/>
    <lineage>
        <taxon>Eukaryota</taxon>
        <taxon>Viridiplantae</taxon>
        <taxon>Streptophyta</taxon>
        <taxon>Embryophyta</taxon>
        <taxon>Tracheophyta</taxon>
        <taxon>Spermatophyta</taxon>
        <taxon>Magnoliopsida</taxon>
        <taxon>eudicotyledons</taxon>
        <taxon>Gunneridae</taxon>
        <taxon>Pentapetalae</taxon>
        <taxon>asterids</taxon>
        <taxon>lamiids</taxon>
        <taxon>Solanales</taxon>
        <taxon>Solanaceae</taxon>
        <taxon>Solanoideae</taxon>
        <taxon>Solaneae</taxon>
        <taxon>Solanum</taxon>
        <taxon>Solanum subgen. Lycopersicon</taxon>
    </lineage>
</organism>
<dbReference type="AlphaFoldDB" id="A0A3Q7EJ48"/>
<keyword evidence="3" id="KW-1185">Reference proteome</keyword>
<feature type="domain" description="Reverse transcriptase zinc-binding" evidence="1">
    <location>
        <begin position="308"/>
        <end position="392"/>
    </location>
</feature>
<evidence type="ECO:0000259" key="1">
    <source>
        <dbReference type="Pfam" id="PF13966"/>
    </source>
</evidence>
<dbReference type="PANTHER" id="PTHR33710">
    <property type="entry name" value="BNAC02G09200D PROTEIN"/>
    <property type="match status" value="1"/>
</dbReference>